<evidence type="ECO:0000313" key="3">
    <source>
        <dbReference type="Proteomes" id="UP001632038"/>
    </source>
</evidence>
<feature type="transmembrane region" description="Helical" evidence="1">
    <location>
        <begin position="6"/>
        <end position="22"/>
    </location>
</feature>
<dbReference type="EMBL" id="JAVIJP010000013">
    <property type="protein sequence ID" value="KAL3644913.1"/>
    <property type="molecule type" value="Genomic_DNA"/>
</dbReference>
<reference evidence="3" key="1">
    <citation type="journal article" date="2024" name="IScience">
        <title>Strigolactones Initiate the Formation of Haustorium-like Structures in Castilleja.</title>
        <authorList>
            <person name="Buerger M."/>
            <person name="Peterson D."/>
            <person name="Chory J."/>
        </authorList>
    </citation>
    <scope>NUCLEOTIDE SEQUENCE [LARGE SCALE GENOMIC DNA]</scope>
</reference>
<keyword evidence="1" id="KW-0472">Membrane</keyword>
<gene>
    <name evidence="2" type="ORF">CASFOL_010093</name>
</gene>
<keyword evidence="1" id="KW-1133">Transmembrane helix</keyword>
<keyword evidence="1" id="KW-0812">Transmembrane</keyword>
<sequence length="65" mass="7456">MTSSNRVILATFYLLAVFIFYLERWPVSITVAANPVAHAKWIKTVLSGAFMPIGMQYPYAWVEHH</sequence>
<evidence type="ECO:0000313" key="2">
    <source>
        <dbReference type="EMBL" id="KAL3644913.1"/>
    </source>
</evidence>
<organism evidence="2 3">
    <name type="scientific">Castilleja foliolosa</name>
    <dbReference type="NCBI Taxonomy" id="1961234"/>
    <lineage>
        <taxon>Eukaryota</taxon>
        <taxon>Viridiplantae</taxon>
        <taxon>Streptophyta</taxon>
        <taxon>Embryophyta</taxon>
        <taxon>Tracheophyta</taxon>
        <taxon>Spermatophyta</taxon>
        <taxon>Magnoliopsida</taxon>
        <taxon>eudicotyledons</taxon>
        <taxon>Gunneridae</taxon>
        <taxon>Pentapetalae</taxon>
        <taxon>asterids</taxon>
        <taxon>lamiids</taxon>
        <taxon>Lamiales</taxon>
        <taxon>Orobanchaceae</taxon>
        <taxon>Pedicularideae</taxon>
        <taxon>Castillejinae</taxon>
        <taxon>Castilleja</taxon>
    </lineage>
</organism>
<keyword evidence="3" id="KW-1185">Reference proteome</keyword>
<protein>
    <submittedName>
        <fullName evidence="2">Uncharacterized protein</fullName>
    </submittedName>
</protein>
<dbReference type="AlphaFoldDB" id="A0ABD3DS51"/>
<accession>A0ABD3DS51</accession>
<comment type="caution">
    <text evidence="2">The sequence shown here is derived from an EMBL/GenBank/DDBJ whole genome shotgun (WGS) entry which is preliminary data.</text>
</comment>
<dbReference type="Proteomes" id="UP001632038">
    <property type="component" value="Unassembled WGS sequence"/>
</dbReference>
<name>A0ABD3DS51_9LAMI</name>
<evidence type="ECO:0000256" key="1">
    <source>
        <dbReference type="SAM" id="Phobius"/>
    </source>
</evidence>
<proteinExistence type="predicted"/>